<dbReference type="InterPro" id="IPR050595">
    <property type="entry name" value="Bact_response_regulator"/>
</dbReference>
<dbReference type="InterPro" id="IPR011006">
    <property type="entry name" value="CheY-like_superfamily"/>
</dbReference>
<dbReference type="CDD" id="cd00156">
    <property type="entry name" value="REC"/>
    <property type="match status" value="1"/>
</dbReference>
<dbReference type="PROSITE" id="PS50110">
    <property type="entry name" value="RESPONSE_REGULATORY"/>
    <property type="match status" value="1"/>
</dbReference>
<dbReference type="GO" id="GO:0000160">
    <property type="term" value="P:phosphorelay signal transduction system"/>
    <property type="evidence" value="ECO:0007669"/>
    <property type="project" value="InterPro"/>
</dbReference>
<proteinExistence type="predicted"/>
<keyword evidence="5" id="KW-1185">Reference proteome</keyword>
<accession>A0A286GC92</accession>
<dbReference type="Proteomes" id="UP000219452">
    <property type="component" value="Unassembled WGS sequence"/>
</dbReference>
<dbReference type="RefSeq" id="WP_097128295.1">
    <property type="nucleotide sequence ID" value="NZ_OCNH01000003.1"/>
</dbReference>
<keyword evidence="1" id="KW-0597">Phosphoprotein</keyword>
<dbReference type="Gene3D" id="3.40.50.2300">
    <property type="match status" value="1"/>
</dbReference>
<comment type="caution">
    <text evidence="2">Lacks conserved residue(s) required for the propagation of feature annotation.</text>
</comment>
<dbReference type="SMART" id="SM00448">
    <property type="entry name" value="REC"/>
    <property type="match status" value="1"/>
</dbReference>
<dbReference type="Pfam" id="PF00072">
    <property type="entry name" value="Response_reg"/>
    <property type="match status" value="1"/>
</dbReference>
<protein>
    <submittedName>
        <fullName evidence="4">Response regulator receiver domain-containing protein</fullName>
    </submittedName>
</protein>
<dbReference type="InterPro" id="IPR001789">
    <property type="entry name" value="Sig_transdc_resp-reg_receiver"/>
</dbReference>
<dbReference type="SUPFAM" id="SSF52172">
    <property type="entry name" value="CheY-like"/>
    <property type="match status" value="1"/>
</dbReference>
<reference evidence="5" key="1">
    <citation type="submission" date="2017-09" db="EMBL/GenBank/DDBJ databases">
        <authorList>
            <person name="Varghese N."/>
            <person name="Submissions S."/>
        </authorList>
    </citation>
    <scope>NUCLEOTIDE SEQUENCE [LARGE SCALE GENOMIC DNA]</scope>
    <source>
        <strain evidence="5">DSM 29961</strain>
    </source>
</reference>
<gene>
    <name evidence="4" type="ORF">SAMN06269250_4383</name>
</gene>
<name>A0A286GC92_9BACT</name>
<dbReference type="PANTHER" id="PTHR44591">
    <property type="entry name" value="STRESS RESPONSE REGULATOR PROTEIN 1"/>
    <property type="match status" value="1"/>
</dbReference>
<evidence type="ECO:0000256" key="2">
    <source>
        <dbReference type="PROSITE-ProRule" id="PRU00169"/>
    </source>
</evidence>
<dbReference type="OrthoDB" id="9789181at2"/>
<organism evidence="4 5">
    <name type="scientific">Spirosoma fluviale</name>
    <dbReference type="NCBI Taxonomy" id="1597977"/>
    <lineage>
        <taxon>Bacteria</taxon>
        <taxon>Pseudomonadati</taxon>
        <taxon>Bacteroidota</taxon>
        <taxon>Cytophagia</taxon>
        <taxon>Cytophagales</taxon>
        <taxon>Cytophagaceae</taxon>
        <taxon>Spirosoma</taxon>
    </lineage>
</organism>
<dbReference type="AlphaFoldDB" id="A0A286GC92"/>
<feature type="domain" description="Response regulatory" evidence="3">
    <location>
        <begin position="14"/>
        <end position="130"/>
    </location>
</feature>
<sequence>MNYNFSSLATASSTILLVDEDRFIAGILRQTLQSEFTIKYVSNGMEAMHWLEQGNSPALIITELKMDQLDGRKLIRLIRESTLLSHLPIIVLSDSDDSNTRIECLESGADGYLVKPFNPLEVKAKVRAVLRRSTIDKTPVKHFPERLTTTPQWILPSAS</sequence>
<evidence type="ECO:0000313" key="4">
    <source>
        <dbReference type="EMBL" id="SOD93155.1"/>
    </source>
</evidence>
<dbReference type="EMBL" id="OCNH01000003">
    <property type="protein sequence ID" value="SOD93155.1"/>
    <property type="molecule type" value="Genomic_DNA"/>
</dbReference>
<evidence type="ECO:0000256" key="1">
    <source>
        <dbReference type="ARBA" id="ARBA00022553"/>
    </source>
</evidence>
<evidence type="ECO:0000259" key="3">
    <source>
        <dbReference type="PROSITE" id="PS50110"/>
    </source>
</evidence>
<dbReference type="PANTHER" id="PTHR44591:SF3">
    <property type="entry name" value="RESPONSE REGULATORY DOMAIN-CONTAINING PROTEIN"/>
    <property type="match status" value="1"/>
</dbReference>
<evidence type="ECO:0000313" key="5">
    <source>
        <dbReference type="Proteomes" id="UP000219452"/>
    </source>
</evidence>